<reference evidence="2 3" key="1">
    <citation type="submission" date="2020-08" db="EMBL/GenBank/DDBJ databases">
        <title>Genomic Encyclopedia of Type Strains, Phase IV (KMG-IV): sequencing the most valuable type-strain genomes for metagenomic binning, comparative biology and taxonomic classification.</title>
        <authorList>
            <person name="Goeker M."/>
        </authorList>
    </citation>
    <scope>NUCLEOTIDE SEQUENCE [LARGE SCALE GENOMIC DNA]</scope>
    <source>
        <strain evidence="2 3">DSM 5686</strain>
    </source>
</reference>
<keyword evidence="1" id="KW-1133">Transmembrane helix</keyword>
<feature type="transmembrane region" description="Helical" evidence="1">
    <location>
        <begin position="110"/>
        <end position="131"/>
    </location>
</feature>
<accession>A0ABR6D6V9</accession>
<evidence type="ECO:0000256" key="1">
    <source>
        <dbReference type="SAM" id="Phobius"/>
    </source>
</evidence>
<keyword evidence="3" id="KW-1185">Reference proteome</keyword>
<comment type="caution">
    <text evidence="2">The sequence shown here is derived from an EMBL/GenBank/DDBJ whole genome shotgun (WGS) entry which is preliminary data.</text>
</comment>
<organism evidence="2 3">
    <name type="scientific">Methylobacterium fujisawaense</name>
    <dbReference type="NCBI Taxonomy" id="107400"/>
    <lineage>
        <taxon>Bacteria</taxon>
        <taxon>Pseudomonadati</taxon>
        <taxon>Pseudomonadota</taxon>
        <taxon>Alphaproteobacteria</taxon>
        <taxon>Hyphomicrobiales</taxon>
        <taxon>Methylobacteriaceae</taxon>
        <taxon>Methylobacterium</taxon>
    </lineage>
</organism>
<dbReference type="Proteomes" id="UP000565455">
    <property type="component" value="Unassembled WGS sequence"/>
</dbReference>
<gene>
    <name evidence="2" type="ORF">GGQ91_000843</name>
</gene>
<evidence type="ECO:0000313" key="3">
    <source>
        <dbReference type="Proteomes" id="UP000565455"/>
    </source>
</evidence>
<dbReference type="InterPro" id="IPR009898">
    <property type="entry name" value="DUF1440"/>
</dbReference>
<feature type="transmembrane region" description="Helical" evidence="1">
    <location>
        <begin position="75"/>
        <end position="98"/>
    </location>
</feature>
<dbReference type="EMBL" id="JACJIM010000001">
    <property type="protein sequence ID" value="MBA9061482.1"/>
    <property type="molecule type" value="Genomic_DNA"/>
</dbReference>
<keyword evidence="1" id="KW-0472">Membrane</keyword>
<protein>
    <submittedName>
        <fullName evidence="2">Membrane protein</fullName>
    </submittedName>
</protein>
<name>A0ABR6D6V9_9HYPH</name>
<dbReference type="Pfam" id="PF07274">
    <property type="entry name" value="DUF1440"/>
    <property type="match status" value="1"/>
</dbReference>
<dbReference type="RefSeq" id="WP_182591426.1">
    <property type="nucleotide sequence ID" value="NZ_JACJIM010000001.1"/>
</dbReference>
<proteinExistence type="predicted"/>
<dbReference type="GeneID" id="96602610"/>
<sequence length="189" mass="20655">MEDKLGTNSKNDGIFDYGYAAWAGFLGGNLSSFVKWGSEIPFPPREAGRISPPFAILKALGLNAEDMTYVFTGHVINYGVALVHQGFSIVFGLLYCLLATACPLVTLGQGLAFGLIITLLFHAILLPLGGWAPQVWDISAHEVFSEVFGHLLWAWTIEIVRRDMVRMRFASASTLAKASSDVRSMATNR</sequence>
<evidence type="ECO:0000313" key="2">
    <source>
        <dbReference type="EMBL" id="MBA9061482.1"/>
    </source>
</evidence>
<feature type="transmembrane region" description="Helical" evidence="1">
    <location>
        <begin position="143"/>
        <end position="160"/>
    </location>
</feature>
<keyword evidence="1" id="KW-0812">Transmembrane</keyword>